<evidence type="ECO:0000259" key="4">
    <source>
        <dbReference type="PROSITE" id="PS50853"/>
    </source>
</evidence>
<dbReference type="SMART" id="SM00060">
    <property type="entry name" value="FN3"/>
    <property type="match status" value="1"/>
</dbReference>
<dbReference type="InterPro" id="IPR013783">
    <property type="entry name" value="Ig-like_fold"/>
</dbReference>
<dbReference type="InterPro" id="IPR018087">
    <property type="entry name" value="Glyco_hydro_5_CS"/>
</dbReference>
<dbReference type="InterPro" id="IPR017853">
    <property type="entry name" value="GH"/>
</dbReference>
<dbReference type="PROSITE" id="PS00659">
    <property type="entry name" value="GLYCOSYL_HYDROL_F5"/>
    <property type="match status" value="1"/>
</dbReference>
<reference evidence="5" key="1">
    <citation type="submission" date="2020-02" db="EMBL/GenBank/DDBJ databases">
        <authorList>
            <person name="Meier V. D."/>
        </authorList>
    </citation>
    <scope>NUCLEOTIDE SEQUENCE</scope>
    <source>
        <strain evidence="5">AVDCRST_MAG56</strain>
    </source>
</reference>
<dbReference type="AlphaFoldDB" id="A0A6J4JIP5"/>
<feature type="domain" description="Fibronectin type-III" evidence="4">
    <location>
        <begin position="396"/>
        <end position="486"/>
    </location>
</feature>
<gene>
    <name evidence="5" type="ORF">AVDCRST_MAG56-3609</name>
</gene>
<dbReference type="PANTHER" id="PTHR34142:SF1">
    <property type="entry name" value="GLYCOSIDE HYDROLASE FAMILY 5 DOMAIN-CONTAINING PROTEIN"/>
    <property type="match status" value="1"/>
</dbReference>
<evidence type="ECO:0000313" key="5">
    <source>
        <dbReference type="EMBL" id="CAA9279293.1"/>
    </source>
</evidence>
<keyword evidence="2 3" id="KW-0326">Glycosidase</keyword>
<name>A0A6J4JIP5_9SPHI</name>
<dbReference type="CDD" id="cd00063">
    <property type="entry name" value="FN3"/>
    <property type="match status" value="1"/>
</dbReference>
<dbReference type="GO" id="GO:0008843">
    <property type="term" value="F:endochitinase activity"/>
    <property type="evidence" value="ECO:0007669"/>
    <property type="project" value="UniProtKB-EC"/>
</dbReference>
<organism evidence="5">
    <name type="scientific">uncultured Cytophagales bacterium</name>
    <dbReference type="NCBI Taxonomy" id="158755"/>
    <lineage>
        <taxon>Bacteria</taxon>
        <taxon>Pseudomonadati</taxon>
        <taxon>Bacteroidota</taxon>
        <taxon>Sphingobacteriia</taxon>
        <taxon>Sphingobacteriales</taxon>
        <taxon>environmental samples</taxon>
    </lineage>
</organism>
<dbReference type="EC" id="3.2.1.14" evidence="5"/>
<dbReference type="SUPFAM" id="SSF51445">
    <property type="entry name" value="(Trans)glycosidases"/>
    <property type="match status" value="1"/>
</dbReference>
<dbReference type="Pfam" id="PF00041">
    <property type="entry name" value="fn3"/>
    <property type="match status" value="1"/>
</dbReference>
<evidence type="ECO:0000256" key="1">
    <source>
        <dbReference type="ARBA" id="ARBA00022801"/>
    </source>
</evidence>
<dbReference type="InterPro" id="IPR036116">
    <property type="entry name" value="FN3_sf"/>
</dbReference>
<dbReference type="Pfam" id="PF00150">
    <property type="entry name" value="Cellulase"/>
    <property type="match status" value="1"/>
</dbReference>
<dbReference type="InterPro" id="IPR026444">
    <property type="entry name" value="Secre_tail"/>
</dbReference>
<dbReference type="InterPro" id="IPR003961">
    <property type="entry name" value="FN3_dom"/>
</dbReference>
<dbReference type="PROSITE" id="PS50853">
    <property type="entry name" value="FN3"/>
    <property type="match status" value="1"/>
</dbReference>
<evidence type="ECO:0000256" key="3">
    <source>
        <dbReference type="RuleBase" id="RU361153"/>
    </source>
</evidence>
<comment type="similarity">
    <text evidence="3">Belongs to the glycosyl hydrolase 5 (cellulase A) family.</text>
</comment>
<dbReference type="InterPro" id="IPR001547">
    <property type="entry name" value="Glyco_hydro_5"/>
</dbReference>
<dbReference type="Gene3D" id="2.60.40.10">
    <property type="entry name" value="Immunoglobulins"/>
    <property type="match status" value="1"/>
</dbReference>
<evidence type="ECO:0000256" key="2">
    <source>
        <dbReference type="ARBA" id="ARBA00023295"/>
    </source>
</evidence>
<accession>A0A6J4JIP5</accession>
<dbReference type="GO" id="GO:0009251">
    <property type="term" value="P:glucan catabolic process"/>
    <property type="evidence" value="ECO:0007669"/>
    <property type="project" value="TreeGrafter"/>
</dbReference>
<sequence>MTKTPYSPLKPASPLEWTGRTDARAGFSRKAETAAKNPLFVARTVLVYLLFTLAPGIDSSGLFAQSLALRVTGNKLYNSNNQVVRLVGVNVPAMEWSNNGEGRVLLSMDASYGSFKSNHIRLPLAQDRWFGKASGQSDGGASYRQIVADAVAKANAAGKYIVLDLHWSDMGVWGSHIGQHYMPDNNSTTFWQDVAAAYKNHPAVLFDLYNEPHNVSWSVWRNGGAVTENGVTYNSPGMQALYNTVRNTGANNVVIVGGLDWAYDLTGASGTYALEGFNIMLAAHYYPWKSKHGDGTVNEAHRATMVDVAKDKYPVYVGELGWGDWINPPVENHPTWFPKAFSWIDDNGYSWSGWSMHPGGGPAIITDWTYATVTASNGKYIRDRLTSYPSGSDTQAPTAPTGLWNTGKSSTTMNWTWNAATDNVGVTAYELFVNAETTPRVTTASTSASLTNLAPGTSYGVKVRARDAAGNISGWSNYVVVTTNATGRIASENATAAPGPEILAYPNPVTATLRIRVKDLEQATLVNLHGIDVVTTRSDVMDVTHLPAGVYLLKVQTKDQHRVVRITKQ</sequence>
<protein>
    <submittedName>
        <fullName evidence="5">GH5_40 / GH5 / GH5_26 / GH119 / GH5_5</fullName>
        <ecNumber evidence="5">3.2.1.14</ecNumber>
    </submittedName>
</protein>
<proteinExistence type="inferred from homology"/>
<keyword evidence="1 3" id="KW-0378">Hydrolase</keyword>
<dbReference type="NCBIfam" id="TIGR04183">
    <property type="entry name" value="Por_Secre_tail"/>
    <property type="match status" value="1"/>
</dbReference>
<dbReference type="PANTHER" id="PTHR34142">
    <property type="entry name" value="ENDO-BETA-1,4-GLUCANASE A"/>
    <property type="match status" value="1"/>
</dbReference>
<dbReference type="EMBL" id="CADCTQ010000302">
    <property type="protein sequence ID" value="CAA9279293.1"/>
    <property type="molecule type" value="Genomic_DNA"/>
</dbReference>
<dbReference type="Gene3D" id="3.20.20.80">
    <property type="entry name" value="Glycosidases"/>
    <property type="match status" value="1"/>
</dbReference>
<dbReference type="SUPFAM" id="SSF49265">
    <property type="entry name" value="Fibronectin type III"/>
    <property type="match status" value="1"/>
</dbReference>
<dbReference type="Pfam" id="PF18962">
    <property type="entry name" value="Por_Secre_tail"/>
    <property type="match status" value="1"/>
</dbReference>